<dbReference type="Pfam" id="PF05893">
    <property type="entry name" value="LuxC"/>
    <property type="match status" value="1"/>
</dbReference>
<protein>
    <recommendedName>
        <fullName evidence="4">long-chain-fatty-acyl-CoA reductase</fullName>
        <ecNumber evidence="4">1.2.1.50</ecNumber>
    </recommendedName>
</protein>
<dbReference type="SUPFAM" id="SSF53720">
    <property type="entry name" value="ALDH-like"/>
    <property type="match status" value="1"/>
</dbReference>
<evidence type="ECO:0000256" key="7">
    <source>
        <dbReference type="ARBA" id="ARBA00023223"/>
    </source>
</evidence>
<dbReference type="InterPro" id="IPR008670">
    <property type="entry name" value="CoA_reduct_LuxC"/>
</dbReference>
<evidence type="ECO:0000256" key="1">
    <source>
        <dbReference type="ARBA" id="ARBA00003277"/>
    </source>
</evidence>
<evidence type="ECO:0000313" key="9">
    <source>
        <dbReference type="EMBL" id="MHO05152.1"/>
    </source>
</evidence>
<dbReference type="UniPathway" id="UPA00569"/>
<keyword evidence="6" id="KW-0560">Oxidoreductase</keyword>
<dbReference type="Gene3D" id="3.40.605.10">
    <property type="entry name" value="Aldehyde Dehydrogenase, Chain A, domain 1"/>
    <property type="match status" value="1"/>
</dbReference>
<evidence type="ECO:0000256" key="8">
    <source>
        <dbReference type="ARBA" id="ARBA00049412"/>
    </source>
</evidence>
<dbReference type="EC" id="1.2.1.50" evidence="4"/>
<name>A0A3L0VZD3_ECOLX</name>
<comment type="catalytic activity">
    <reaction evidence="8">
        <text>a long-chain fatty aldehyde + NADP(+) + CoA = a long-chain fatty acyl-CoA + NADPH + H(+)</text>
        <dbReference type="Rhea" id="RHEA:15437"/>
        <dbReference type="ChEBI" id="CHEBI:15378"/>
        <dbReference type="ChEBI" id="CHEBI:17176"/>
        <dbReference type="ChEBI" id="CHEBI:57287"/>
        <dbReference type="ChEBI" id="CHEBI:57783"/>
        <dbReference type="ChEBI" id="CHEBI:58349"/>
        <dbReference type="ChEBI" id="CHEBI:83139"/>
        <dbReference type="EC" id="1.2.1.50"/>
    </reaction>
</comment>
<dbReference type="EMBL" id="RNRV01000020">
    <property type="protein sequence ID" value="MHO05152.1"/>
    <property type="molecule type" value="Genomic_DNA"/>
</dbReference>
<dbReference type="AlphaFoldDB" id="A0A3L0VZD3"/>
<evidence type="ECO:0000256" key="4">
    <source>
        <dbReference type="ARBA" id="ARBA00013020"/>
    </source>
</evidence>
<accession>A0A3L0VZD3</accession>
<reference evidence="9" key="1">
    <citation type="submission" date="2018-10" db="EMBL/GenBank/DDBJ databases">
        <authorList>
            <consortium name="NARMS: The National Antimicrobial Resistance Monitoring System"/>
        </authorList>
    </citation>
    <scope>NUCLEOTIDE SEQUENCE [LARGE SCALE GENOMIC DNA]</scope>
    <source>
        <strain evidence="9">CVM N17EC0388</strain>
    </source>
</reference>
<dbReference type="GO" id="GO:0003995">
    <property type="term" value="F:acyl-CoA dehydrogenase activity"/>
    <property type="evidence" value="ECO:0007669"/>
    <property type="project" value="InterPro"/>
</dbReference>
<comment type="caution">
    <text evidence="9">The sequence shown here is derived from an EMBL/GenBank/DDBJ whole genome shotgun (WGS) entry which is preliminary data.</text>
</comment>
<keyword evidence="7" id="KW-0455">Luminescence</keyword>
<dbReference type="GO" id="GO:0008218">
    <property type="term" value="P:bioluminescence"/>
    <property type="evidence" value="ECO:0007669"/>
    <property type="project" value="UniProtKB-KW"/>
</dbReference>
<comment type="pathway">
    <text evidence="2">Lipid metabolism; fatty acid reduction for biolumincescence.</text>
</comment>
<organism evidence="9">
    <name type="scientific">Escherichia coli</name>
    <dbReference type="NCBI Taxonomy" id="562"/>
    <lineage>
        <taxon>Bacteria</taxon>
        <taxon>Pseudomonadati</taxon>
        <taxon>Pseudomonadota</taxon>
        <taxon>Gammaproteobacteria</taxon>
        <taxon>Enterobacterales</taxon>
        <taxon>Enterobacteriaceae</taxon>
        <taxon>Escherichia</taxon>
    </lineage>
</organism>
<gene>
    <name evidence="9" type="ORF">D9F05_12330</name>
</gene>
<dbReference type="GO" id="GO:0050062">
    <property type="term" value="F:long-chain-fatty-acyl-CoA reductase activity"/>
    <property type="evidence" value="ECO:0007669"/>
    <property type="project" value="UniProtKB-EC"/>
</dbReference>
<evidence type="ECO:0000256" key="2">
    <source>
        <dbReference type="ARBA" id="ARBA00004908"/>
    </source>
</evidence>
<evidence type="ECO:0000256" key="6">
    <source>
        <dbReference type="ARBA" id="ARBA00023002"/>
    </source>
</evidence>
<evidence type="ECO:0000256" key="3">
    <source>
        <dbReference type="ARBA" id="ARBA00010915"/>
    </source>
</evidence>
<evidence type="ECO:0000256" key="5">
    <source>
        <dbReference type="ARBA" id="ARBA00022857"/>
    </source>
</evidence>
<comment type="similarity">
    <text evidence="3">Belongs to the LuxC family.</text>
</comment>
<proteinExistence type="inferred from homology"/>
<dbReference type="InterPro" id="IPR016162">
    <property type="entry name" value="Ald_DH_N"/>
</dbReference>
<sequence length="401" mass="44540">MQRHLPVTPPQAVEGLWQAGPDVSFVAPAASWQTFCPQPLPCFAPVICDFVAALSARLQQEGQRHPDLAAFGFWLRPRQLARERQRLQGRGPMGVTFHLVPSNVPTVAFYSWLMALLMGNPCVVRLSSRRDPVQDAMLAILNDLFSQVEWQGIAMRTRFIRYGHDEGTTGWLSARCRLRIIWGGDETIRQVRAIPLSPSAQEVVFPDRRSMAVLDSHWLAGLDAVGWQQTLGALQQDCIRFNQQACASPTTLCWLGEPDDELRRRLLVALFAPFANDPALVMERLIHSQQNAALDGEMQLSAFPGVTLLTPAASLRLAHVGGGTVAEFVADTLNELLLQPWDMQTCVWVGAHKAQLEDALPNTPACRIDRVVAPGQALAFEWHWDGIDMLHVCSRGLAQHE</sequence>
<dbReference type="InterPro" id="IPR016161">
    <property type="entry name" value="Ald_DH/histidinol_DH"/>
</dbReference>
<keyword evidence="5" id="KW-0521">NADP</keyword>
<comment type="function">
    <text evidence="1">LuxC is the fatty acid reductase enzyme responsible for synthesis of the aldehyde substrate for the luminescent reaction catalyzed by luciferase.</text>
</comment>